<evidence type="ECO:0000256" key="9">
    <source>
        <dbReference type="ARBA" id="ARBA00022777"/>
    </source>
</evidence>
<dbReference type="NCBIfam" id="NF002475">
    <property type="entry name" value="PRK01723.1"/>
    <property type="match status" value="1"/>
</dbReference>
<dbReference type="InterPro" id="IPR022826">
    <property type="entry name" value="KDO_kinase"/>
</dbReference>
<dbReference type="GO" id="GO:0005524">
    <property type="term" value="F:ATP binding"/>
    <property type="evidence" value="ECO:0007669"/>
    <property type="project" value="UniProtKB-UniRule"/>
</dbReference>
<feature type="active site" evidence="15">
    <location>
        <position position="172"/>
    </location>
</feature>
<protein>
    <recommendedName>
        <fullName evidence="13 15">3-deoxy-D-manno-octulosonic acid kinase</fullName>
        <shortName evidence="15">Kdo kinase</shortName>
        <ecNumber evidence="4 15">2.7.1.166</ecNumber>
    </recommendedName>
</protein>
<keyword evidence="11 15" id="KW-0448">Lipopolysaccharide biosynthesis</keyword>
<dbReference type="GO" id="GO:0004672">
    <property type="term" value="F:protein kinase activity"/>
    <property type="evidence" value="ECO:0007669"/>
    <property type="project" value="InterPro"/>
</dbReference>
<evidence type="ECO:0000256" key="14">
    <source>
        <dbReference type="ARBA" id="ARBA00034417"/>
    </source>
</evidence>
<dbReference type="EC" id="2.7.1.166" evidence="4 15"/>
<proteinExistence type="inferred from homology"/>
<keyword evidence="8 15" id="KW-0547">Nucleotide-binding</keyword>
<keyword evidence="10 15" id="KW-0067">ATP-binding</keyword>
<comment type="function">
    <text evidence="15">Catalyzes the ATP-dependent phosphorylation of the 3-deoxy-D-manno-octulosonic acid (Kdo) residue in Kdo-lipid IV(A) at the 4-OH position.</text>
</comment>
<evidence type="ECO:0000259" key="16">
    <source>
        <dbReference type="PROSITE" id="PS50011"/>
    </source>
</evidence>
<dbReference type="Gene3D" id="1.10.510.10">
    <property type="entry name" value="Transferase(Phosphotransferase) domain 1"/>
    <property type="match status" value="1"/>
</dbReference>
<evidence type="ECO:0000256" key="4">
    <source>
        <dbReference type="ARBA" id="ARBA00011988"/>
    </source>
</evidence>
<comment type="catalytic activity">
    <reaction evidence="14 15">
        <text>an alpha-Kdo-(2-&gt;6)-lipid IVA + ATP = a 4-O-phospho-alpha-Kdo-(2-&gt;6)-lipid IVA + ADP + H(+)</text>
        <dbReference type="Rhea" id="RHEA:74271"/>
        <dbReference type="ChEBI" id="CHEBI:15378"/>
        <dbReference type="ChEBI" id="CHEBI:30616"/>
        <dbReference type="ChEBI" id="CHEBI:176428"/>
        <dbReference type="ChEBI" id="CHEBI:193140"/>
        <dbReference type="ChEBI" id="CHEBI:456216"/>
        <dbReference type="EC" id="2.7.1.166"/>
    </reaction>
</comment>
<dbReference type="AlphaFoldDB" id="A0AAW3ZLG7"/>
<accession>A0AAW3ZLG7</accession>
<evidence type="ECO:0000256" key="10">
    <source>
        <dbReference type="ARBA" id="ARBA00022840"/>
    </source>
</evidence>
<dbReference type="Pfam" id="PF06293">
    <property type="entry name" value="Kdo"/>
    <property type="match status" value="1"/>
</dbReference>
<keyword evidence="9 15" id="KW-0418">Kinase</keyword>
<evidence type="ECO:0000256" key="13">
    <source>
        <dbReference type="ARBA" id="ARBA00029511"/>
    </source>
</evidence>
<evidence type="ECO:0000256" key="15">
    <source>
        <dbReference type="HAMAP-Rule" id="MF_00521"/>
    </source>
</evidence>
<keyword evidence="18" id="KW-1185">Reference proteome</keyword>
<dbReference type="EMBL" id="JACYTR010000016">
    <property type="protein sequence ID" value="MBD8526032.1"/>
    <property type="molecule type" value="Genomic_DNA"/>
</dbReference>
<comment type="caution">
    <text evidence="17">The sequence shown here is derived from an EMBL/GenBank/DDBJ whole genome shotgun (WGS) entry which is preliminary data.</text>
</comment>
<dbReference type="PROSITE" id="PS50011">
    <property type="entry name" value="PROTEIN_KINASE_DOM"/>
    <property type="match status" value="1"/>
</dbReference>
<evidence type="ECO:0000313" key="17">
    <source>
        <dbReference type="EMBL" id="MBD8526032.1"/>
    </source>
</evidence>
<dbReference type="GO" id="GO:0005886">
    <property type="term" value="C:plasma membrane"/>
    <property type="evidence" value="ECO:0007669"/>
    <property type="project" value="UniProtKB-SubCell"/>
</dbReference>
<gene>
    <name evidence="15" type="primary">kdkA</name>
    <name evidence="17" type="ORF">IFO71_09775</name>
</gene>
<evidence type="ECO:0000256" key="11">
    <source>
        <dbReference type="ARBA" id="ARBA00022985"/>
    </source>
</evidence>
<evidence type="ECO:0000256" key="3">
    <source>
        <dbReference type="ARBA" id="ARBA00010327"/>
    </source>
</evidence>
<comment type="pathway">
    <text evidence="2 15">Bacterial outer membrane biogenesis; LPS core biosynthesis.</text>
</comment>
<feature type="domain" description="Protein kinase" evidence="16">
    <location>
        <begin position="38"/>
        <end position="250"/>
    </location>
</feature>
<dbReference type="InterPro" id="IPR000719">
    <property type="entry name" value="Prot_kinase_dom"/>
</dbReference>
<keyword evidence="6 15" id="KW-0997">Cell inner membrane</keyword>
<dbReference type="SUPFAM" id="SSF56112">
    <property type="entry name" value="Protein kinase-like (PK-like)"/>
    <property type="match status" value="1"/>
</dbReference>
<evidence type="ECO:0000313" key="18">
    <source>
        <dbReference type="Proteomes" id="UP000613768"/>
    </source>
</evidence>
<comment type="subcellular location">
    <subcellularLocation>
        <location evidence="1 15">Cell inner membrane</location>
        <topology evidence="1 15">Peripheral membrane protein</topology>
        <orientation evidence="1 15">Cytoplasmic side</orientation>
    </subcellularLocation>
</comment>
<evidence type="ECO:0000256" key="6">
    <source>
        <dbReference type="ARBA" id="ARBA00022519"/>
    </source>
</evidence>
<evidence type="ECO:0000256" key="8">
    <source>
        <dbReference type="ARBA" id="ARBA00022741"/>
    </source>
</evidence>
<reference evidence="17 18" key="1">
    <citation type="submission" date="2020-09" db="EMBL/GenBank/DDBJ databases">
        <title>Pseudoxanthomonas sp. CAU 1598 isolated from sand of Yaerae Beach.</title>
        <authorList>
            <person name="Kim W."/>
        </authorList>
    </citation>
    <scope>NUCLEOTIDE SEQUENCE [LARGE SCALE GENOMIC DNA]</scope>
    <source>
        <strain evidence="17 18">CAU 1598</strain>
    </source>
</reference>
<evidence type="ECO:0000256" key="2">
    <source>
        <dbReference type="ARBA" id="ARBA00004713"/>
    </source>
</evidence>
<keyword evidence="12 15" id="KW-0472">Membrane</keyword>
<dbReference type="RefSeq" id="WP_192029454.1">
    <property type="nucleotide sequence ID" value="NZ_JACYTR010000016.1"/>
</dbReference>
<keyword evidence="7 15" id="KW-0808">Transferase</keyword>
<evidence type="ECO:0000256" key="7">
    <source>
        <dbReference type="ARBA" id="ARBA00022679"/>
    </source>
</evidence>
<dbReference type="GO" id="GO:0009244">
    <property type="term" value="P:lipopolysaccharide core region biosynthetic process"/>
    <property type="evidence" value="ECO:0007669"/>
    <property type="project" value="UniProtKB-UniRule"/>
</dbReference>
<comment type="similarity">
    <text evidence="3 15">Belongs to the protein kinase superfamily. KdkA/RfaP family.</text>
</comment>
<organism evidence="17 18">
    <name type="scientific">Pseudomarimonas arenosa</name>
    <dbReference type="NCBI Taxonomy" id="2774145"/>
    <lineage>
        <taxon>Bacteria</taxon>
        <taxon>Pseudomonadati</taxon>
        <taxon>Pseudomonadota</taxon>
        <taxon>Gammaproteobacteria</taxon>
        <taxon>Lysobacterales</taxon>
        <taxon>Lysobacteraceae</taxon>
        <taxon>Pseudomarimonas</taxon>
    </lineage>
</organism>
<evidence type="ECO:0000256" key="12">
    <source>
        <dbReference type="ARBA" id="ARBA00023136"/>
    </source>
</evidence>
<keyword evidence="5 15" id="KW-1003">Cell membrane</keyword>
<dbReference type="Proteomes" id="UP000613768">
    <property type="component" value="Unassembled WGS sequence"/>
</dbReference>
<name>A0AAW3ZLG7_9GAMM</name>
<dbReference type="InterPro" id="IPR011009">
    <property type="entry name" value="Kinase-like_dom_sf"/>
</dbReference>
<dbReference type="HAMAP" id="MF_00521">
    <property type="entry name" value="KDO_kinase"/>
    <property type="match status" value="1"/>
</dbReference>
<evidence type="ECO:0000256" key="5">
    <source>
        <dbReference type="ARBA" id="ARBA00022475"/>
    </source>
</evidence>
<evidence type="ECO:0000256" key="1">
    <source>
        <dbReference type="ARBA" id="ARBA00004515"/>
    </source>
</evidence>
<sequence length="250" mass="28279">MCADKTDITHSVDRNAGLLFDRCLLPRAVFEMLSPDYWQAQAEHARGGRGAVWMVQGEFGTAVLRHYRRGGMAARVSRDTYLWRGASRTRSFAEFRLLLRLRELGLPVPRPILAGYRRRGLFGYSADLLMSRIEQACSLAELLRGDQIAADAMHNLGDTLARFHQAGVDHADLNAHNLLRDSTGRWWVIDFDRGRLRSPHSGWIDQRLQRLRRSMCKVRGDDRAGADQAWNELRAAHDRAAPEFASAALG</sequence>